<gene>
    <name evidence="1" type="ORF">NBM05_12760</name>
</gene>
<keyword evidence="2" id="KW-1185">Reference proteome</keyword>
<sequence length="163" mass="16964">MNESSSIDAPVDRVLEAFTSEDFARRVSERAGVEFKSLQVDGATDGAFTVTTVRAVGADKIPGIAKKFLGNGMTLTQKDSYGAPEADGSRAVETDIDVAGVPISAKASQRLQAAGQKTTVDVSGEVVANIPLVGKKIAAAAEPYIGRAIGLQSSTAEAWLKEH</sequence>
<comment type="caution">
    <text evidence="1">The sequence shown here is derived from an EMBL/GenBank/DDBJ whole genome shotgun (WGS) entry which is preliminary data.</text>
</comment>
<organism evidence="1 2">
    <name type="scientific">Rothia santali</name>
    <dbReference type="NCBI Taxonomy" id="2949643"/>
    <lineage>
        <taxon>Bacteria</taxon>
        <taxon>Bacillati</taxon>
        <taxon>Actinomycetota</taxon>
        <taxon>Actinomycetes</taxon>
        <taxon>Micrococcales</taxon>
        <taxon>Micrococcaceae</taxon>
        <taxon>Rothia</taxon>
    </lineage>
</organism>
<dbReference type="AlphaFoldDB" id="A0A9X2HFN2"/>
<dbReference type="EMBL" id="JANAFB010000039">
    <property type="protein sequence ID" value="MCP3426852.1"/>
    <property type="molecule type" value="Genomic_DNA"/>
</dbReference>
<dbReference type="InterPro" id="IPR019639">
    <property type="entry name" value="DUF2505"/>
</dbReference>
<proteinExistence type="predicted"/>
<dbReference type="Proteomes" id="UP001139502">
    <property type="component" value="Unassembled WGS sequence"/>
</dbReference>
<evidence type="ECO:0000313" key="2">
    <source>
        <dbReference type="Proteomes" id="UP001139502"/>
    </source>
</evidence>
<protein>
    <submittedName>
        <fullName evidence="1">DUF2505 domain-containing protein</fullName>
    </submittedName>
</protein>
<reference evidence="1" key="1">
    <citation type="submission" date="2022-06" db="EMBL/GenBank/DDBJ databases">
        <title>Rothia sp. isolated from sandalwood seedling.</title>
        <authorList>
            <person name="Tuikhar N."/>
            <person name="Kirdat K."/>
            <person name="Thorat V."/>
            <person name="Swetha P."/>
            <person name="Padma S."/>
            <person name="Sundararaj R."/>
            <person name="Yadav A."/>
        </authorList>
    </citation>
    <scope>NUCLEOTIDE SEQUENCE</scope>
    <source>
        <strain evidence="1">AR01</strain>
    </source>
</reference>
<name>A0A9X2HFN2_9MICC</name>
<dbReference type="Pfam" id="PF10698">
    <property type="entry name" value="DUF2505"/>
    <property type="match status" value="1"/>
</dbReference>
<dbReference type="RefSeq" id="WP_254168125.1">
    <property type="nucleotide sequence ID" value="NZ_JANAFB010000039.1"/>
</dbReference>
<evidence type="ECO:0000313" key="1">
    <source>
        <dbReference type="EMBL" id="MCP3426852.1"/>
    </source>
</evidence>
<accession>A0A9X2HFN2</accession>